<comment type="caution">
    <text evidence="2">The sequence shown here is derived from an EMBL/GenBank/DDBJ whole genome shotgun (WGS) entry which is preliminary data.</text>
</comment>
<dbReference type="EMBL" id="JAFBDQ010000003">
    <property type="protein sequence ID" value="MBM7555787.1"/>
    <property type="molecule type" value="Genomic_DNA"/>
</dbReference>
<dbReference type="Proteomes" id="UP000774000">
    <property type="component" value="Unassembled WGS sequence"/>
</dbReference>
<name>A0A939BNN3_9FIRM</name>
<sequence>MSDVRELVTIKTTKFDLTIKGKPYHPQWEQIHNEQEQSSRIEIMPLDCKVEEWSYFAPAEENLVAGTGNLAQLQPLFFEWQDYEIIITASKNTNLEFYHSNQQLREAVTPLSSNQNILTGTINFRTDVGFSKLEIREEGEPLFNLQLEVYPSKLDYKTDYEQLLQEVNQEVYNLAYDFLRRAFNNLSPQQAENVSHSEFFTILDNIFNKFKQAFRRIEQAPHHRLEANRKVKPAARVRKINQQSIKWLKKNPQHYDQATGRPTKCLDMEKDISYNTFENKFVKWVIFELKKRLFDFKEEYQEIHGQDADPELLARIEDLGQELDYMSDHTFLQEVSNLQKLNSLSLVLQLAPGYRELYKYFLMLRKGLSLSDGLFNLSMKETWKLYEYWCFLKLNQILRKRYNLLESTLIDIDYSGISVTLRKGKTAQVKYEHPQTKEKFTLTYNAKAGASVTTGQKPDNILSLSKEDSAVDYKFVFDAKYRLNPAEADSSYSRQYQSPGPEEGTINTMHRYRDAILARESNGAKRTVVGAYVLFPYNNEQEFKEHHFYKSIEEVNVGAFPFLPGNIELVADFLEKLVNETSLSNFERNVLPQGEEEYQTKLDFEQNVLVGSIRSQKQFEIMQEQNFYYIPVKRADFVDHPLEYIALYQSKKKFSEEAGVNYYAEIKDYEIMKRKDIPVPLTHNNSNEDYYYFELSEWQELDQAVNPADYGLVGSHIYTNYLLLQKADSLDELKIDSLKQWRKLLEEKRQSKL</sequence>
<reference evidence="2" key="1">
    <citation type="submission" date="2021-01" db="EMBL/GenBank/DDBJ databases">
        <title>Genomic Encyclopedia of Type Strains, Phase IV (KMG-IV): sequencing the most valuable type-strain genomes for metagenomic binning, comparative biology and taxonomic classification.</title>
        <authorList>
            <person name="Goeker M."/>
        </authorList>
    </citation>
    <scope>NUCLEOTIDE SEQUENCE</scope>
    <source>
        <strain evidence="2">DSM 23230</strain>
    </source>
</reference>
<feature type="domain" description="DUF2357" evidence="1">
    <location>
        <begin position="119"/>
        <end position="361"/>
    </location>
</feature>
<dbReference type="Pfam" id="PF09823">
    <property type="entry name" value="DUF2357"/>
    <property type="match status" value="1"/>
</dbReference>
<evidence type="ECO:0000259" key="1">
    <source>
        <dbReference type="Pfam" id="PF09823"/>
    </source>
</evidence>
<proteinExistence type="predicted"/>
<evidence type="ECO:0000313" key="3">
    <source>
        <dbReference type="Proteomes" id="UP000774000"/>
    </source>
</evidence>
<evidence type="ECO:0000313" key="2">
    <source>
        <dbReference type="EMBL" id="MBM7555787.1"/>
    </source>
</evidence>
<dbReference type="Pfam" id="PF04411">
    <property type="entry name" value="PDDEXK_7"/>
    <property type="match status" value="1"/>
</dbReference>
<dbReference type="RefSeq" id="WP_204700514.1">
    <property type="nucleotide sequence ID" value="NZ_JAFBDQ010000003.1"/>
</dbReference>
<dbReference type="AlphaFoldDB" id="A0A939BNN3"/>
<protein>
    <submittedName>
        <fullName evidence="2">Component of viral defense system (DUF524 family)</fullName>
    </submittedName>
</protein>
<gene>
    <name evidence="2" type="ORF">JOC47_000621</name>
</gene>
<accession>A0A939BNN3</accession>
<organism evidence="2 3">
    <name type="scientific">Halanaerobacter jeridensis</name>
    <dbReference type="NCBI Taxonomy" id="706427"/>
    <lineage>
        <taxon>Bacteria</taxon>
        <taxon>Bacillati</taxon>
        <taxon>Bacillota</taxon>
        <taxon>Clostridia</taxon>
        <taxon>Halanaerobiales</taxon>
        <taxon>Halobacteroidaceae</taxon>
        <taxon>Halanaerobacter</taxon>
    </lineage>
</organism>
<dbReference type="InterPro" id="IPR018633">
    <property type="entry name" value="DUF2357"/>
</dbReference>
<keyword evidence="3" id="KW-1185">Reference proteome</keyword>
<dbReference type="InterPro" id="IPR007505">
    <property type="entry name" value="PDDEXK_7"/>
</dbReference>